<evidence type="ECO:0000313" key="2">
    <source>
        <dbReference type="Proteomes" id="UP000319432"/>
    </source>
</evidence>
<name>A0A518V9I4_BRELA</name>
<dbReference type="Proteomes" id="UP000319432">
    <property type="component" value="Chromosome"/>
</dbReference>
<sequence>MERRRIDDLLGYLRLLTDLNRDDFRVAKEIGNVMRELDEELYVRPWDRAATYEVRDGILVVIEDGTGRDIRIEGPSELTVLPL</sequence>
<dbReference type="EMBL" id="CP033464">
    <property type="protein sequence ID" value="QDX93624.1"/>
    <property type="molecule type" value="Genomic_DNA"/>
</dbReference>
<gene>
    <name evidence="1" type="ORF">EEL30_15760</name>
</gene>
<evidence type="ECO:0000313" key="1">
    <source>
        <dbReference type="EMBL" id="QDX93624.1"/>
    </source>
</evidence>
<accession>A0A518V9I4</accession>
<protein>
    <submittedName>
        <fullName evidence="1">Uncharacterized protein</fullName>
    </submittedName>
</protein>
<keyword evidence="2" id="KW-1185">Reference proteome</keyword>
<dbReference type="AlphaFoldDB" id="A0A518V9I4"/>
<reference evidence="1 2" key="1">
    <citation type="submission" date="2018-11" db="EMBL/GenBank/DDBJ databases">
        <title>Phylogenetic determinants of toxin gene distribution in genomes of Brevibacillus laterosporus.</title>
        <authorList>
            <person name="Glare T.R."/>
            <person name="Durrant A."/>
            <person name="Berry C."/>
            <person name="Palma L."/>
            <person name="Ormskirk M."/>
            <person name="Cox M.O."/>
        </authorList>
    </citation>
    <scope>NUCLEOTIDE SEQUENCE [LARGE SCALE GENOMIC DNA]</scope>
    <source>
        <strain evidence="1 2">1821L</strain>
    </source>
</reference>
<organism evidence="1 2">
    <name type="scientific">Brevibacillus laterosporus</name>
    <name type="common">Bacillus laterosporus</name>
    <dbReference type="NCBI Taxonomy" id="1465"/>
    <lineage>
        <taxon>Bacteria</taxon>
        <taxon>Bacillati</taxon>
        <taxon>Bacillota</taxon>
        <taxon>Bacilli</taxon>
        <taxon>Bacillales</taxon>
        <taxon>Paenibacillaceae</taxon>
        <taxon>Brevibacillus</taxon>
    </lineage>
</organism>
<proteinExistence type="predicted"/>